<feature type="domain" description="Ig-like" evidence="15">
    <location>
        <begin position="590"/>
        <end position="664"/>
    </location>
</feature>
<feature type="domain" description="Ig-like" evidence="15">
    <location>
        <begin position="181"/>
        <end position="255"/>
    </location>
</feature>
<dbReference type="CDD" id="cd00063">
    <property type="entry name" value="FN3"/>
    <property type="match status" value="6"/>
</dbReference>
<dbReference type="GO" id="GO:0009653">
    <property type="term" value="P:anatomical structure morphogenesis"/>
    <property type="evidence" value="ECO:0007669"/>
    <property type="project" value="UniProtKB-ARBA"/>
</dbReference>
<dbReference type="InterPro" id="IPR036116">
    <property type="entry name" value="FN3_sf"/>
</dbReference>
<accession>A0A443SWC3</accession>
<dbReference type="InterPro" id="IPR013783">
    <property type="entry name" value="Ig-like_fold"/>
</dbReference>
<evidence type="ECO:0000256" key="10">
    <source>
        <dbReference type="ARBA" id="ARBA00023157"/>
    </source>
</evidence>
<feature type="domain" description="Ig-like" evidence="15">
    <location>
        <begin position="468"/>
        <end position="573"/>
    </location>
</feature>
<dbReference type="FunFam" id="2.60.40.10:FF:000333">
    <property type="entry name" value="Down syndrome cell adhesion molecule"/>
    <property type="match status" value="1"/>
</dbReference>
<proteinExistence type="predicted"/>
<dbReference type="Proteomes" id="UP000288716">
    <property type="component" value="Unassembled WGS sequence"/>
</dbReference>
<keyword evidence="6" id="KW-0524">Neurogenesis</keyword>
<feature type="domain" description="Ig-like" evidence="15">
    <location>
        <begin position="765"/>
        <end position="866"/>
    </location>
</feature>
<feature type="domain" description="Fibronectin type-III" evidence="16">
    <location>
        <begin position="1572"/>
        <end position="1667"/>
    </location>
</feature>
<dbReference type="FunFam" id="2.60.40.10:FF:000093">
    <property type="entry name" value="Down syndrome cell adhesion molecule, isoform B"/>
    <property type="match status" value="1"/>
</dbReference>
<evidence type="ECO:0000256" key="3">
    <source>
        <dbReference type="ARBA" id="ARBA00022729"/>
    </source>
</evidence>
<evidence type="ECO:0000313" key="18">
    <source>
        <dbReference type="Proteomes" id="UP000288716"/>
    </source>
</evidence>
<keyword evidence="2 14" id="KW-0812">Transmembrane</keyword>
<dbReference type="GO" id="GO:0045202">
    <property type="term" value="C:synapse"/>
    <property type="evidence" value="ECO:0007669"/>
    <property type="project" value="UniProtKB-SubCell"/>
</dbReference>
<protein>
    <submittedName>
        <fullName evidence="17">Down syndrome cell adhesion molecule-like protein Dscam2</fullName>
    </submittedName>
</protein>
<feature type="region of interest" description="Disordered" evidence="13">
    <location>
        <begin position="1730"/>
        <end position="1756"/>
    </location>
</feature>
<evidence type="ECO:0000313" key="17">
    <source>
        <dbReference type="EMBL" id="RWS31821.1"/>
    </source>
</evidence>
<dbReference type="GO" id="GO:0030154">
    <property type="term" value="P:cell differentiation"/>
    <property type="evidence" value="ECO:0007669"/>
    <property type="project" value="UniProtKB-ARBA"/>
</dbReference>
<feature type="domain" description="Ig-like" evidence="15">
    <location>
        <begin position="41"/>
        <end position="160"/>
    </location>
</feature>
<dbReference type="PROSITE" id="PS50835">
    <property type="entry name" value="IG_LIKE"/>
    <property type="match status" value="10"/>
</dbReference>
<dbReference type="PROSITE" id="PS50853">
    <property type="entry name" value="FN3"/>
    <property type="match status" value="6"/>
</dbReference>
<dbReference type="Pfam" id="PF00041">
    <property type="entry name" value="fn3"/>
    <property type="match status" value="4"/>
</dbReference>
<dbReference type="SMART" id="SM00060">
    <property type="entry name" value="FN3"/>
    <property type="match status" value="6"/>
</dbReference>
<keyword evidence="18" id="KW-1185">Reference proteome</keyword>
<dbReference type="InterPro" id="IPR003598">
    <property type="entry name" value="Ig_sub2"/>
</dbReference>
<feature type="domain" description="Fibronectin type-III" evidence="16">
    <location>
        <begin position="1473"/>
        <end position="1567"/>
    </location>
</feature>
<dbReference type="GO" id="GO:0007399">
    <property type="term" value="P:nervous system development"/>
    <property type="evidence" value="ECO:0007669"/>
    <property type="project" value="UniProtKB-KW"/>
</dbReference>
<dbReference type="CDD" id="cd00096">
    <property type="entry name" value="Ig"/>
    <property type="match status" value="2"/>
</dbReference>
<keyword evidence="9 14" id="KW-0472">Membrane</keyword>
<keyword evidence="5" id="KW-0130">Cell adhesion</keyword>
<keyword evidence="8" id="KW-0770">Synapse</keyword>
<evidence type="ECO:0000256" key="13">
    <source>
        <dbReference type="SAM" id="MobiDB-lite"/>
    </source>
</evidence>
<evidence type="ECO:0000256" key="12">
    <source>
        <dbReference type="ARBA" id="ARBA00034103"/>
    </source>
</evidence>
<evidence type="ECO:0000259" key="15">
    <source>
        <dbReference type="PROSITE" id="PS50835"/>
    </source>
</evidence>
<evidence type="ECO:0000256" key="5">
    <source>
        <dbReference type="ARBA" id="ARBA00022889"/>
    </source>
</evidence>
<name>A0A443SWC3_9ACAR</name>
<dbReference type="InterPro" id="IPR036179">
    <property type="entry name" value="Ig-like_dom_sf"/>
</dbReference>
<dbReference type="OrthoDB" id="10001713at2759"/>
<keyword evidence="7 14" id="KW-1133">Transmembrane helix</keyword>
<dbReference type="SMART" id="SM00409">
    <property type="entry name" value="IG"/>
    <property type="match status" value="9"/>
</dbReference>
<feature type="domain" description="Ig-like" evidence="15">
    <location>
        <begin position="1390"/>
        <end position="1463"/>
    </location>
</feature>
<reference evidence="17 18" key="1">
    <citation type="journal article" date="2018" name="Gigascience">
        <title>Genomes of trombidid mites reveal novel predicted allergens and laterally-transferred genes associated with secondary metabolism.</title>
        <authorList>
            <person name="Dong X."/>
            <person name="Chaisiri K."/>
            <person name="Xia D."/>
            <person name="Armstrong S.D."/>
            <person name="Fang Y."/>
            <person name="Donnelly M.J."/>
            <person name="Kadowaki T."/>
            <person name="McGarry J.W."/>
            <person name="Darby A.C."/>
            <person name="Makepeace B.L."/>
        </authorList>
    </citation>
    <scope>NUCLEOTIDE SEQUENCE [LARGE SCALE GENOMIC DNA]</scope>
    <source>
        <strain evidence="17">UoL-UT</strain>
    </source>
</reference>
<dbReference type="GO" id="GO:0098609">
    <property type="term" value="P:cell-cell adhesion"/>
    <property type="evidence" value="ECO:0007669"/>
    <property type="project" value="TreeGrafter"/>
</dbReference>
<evidence type="ECO:0000259" key="16">
    <source>
        <dbReference type="PROSITE" id="PS50853"/>
    </source>
</evidence>
<comment type="subcellular location">
    <subcellularLocation>
        <location evidence="1">Membrane</location>
        <topology evidence="1">Single-pass type I membrane protein</topology>
    </subcellularLocation>
    <subcellularLocation>
        <location evidence="12">Synapse</location>
    </subcellularLocation>
</comment>
<sequence length="1875" mass="207025">MSRSSPPTVSLSSRLWSSSQTTSLKQNQESNRNAFNYLEGPRFTYEPPGGTLHYSNDTGVAIHCSASGSPKPQIFWIVAGNTSLALQSTQSLILTGSNTDSISLTERLAKKVTNIREPMANGTLLFPPFPGAAYRQEIHSLSYRCVAENSAGIIVSRAVHLRGVVGHAYRVSVYDEFVIRGNTGVLKCQMPSFVAAYVSVISWIKSNGLEIMGFGEKYSVFPTGELHIRKATLSDSYTKYRCKTRHRLNNETKISDSQGALVLSEPSNSVPPRITDSRSILVVQETTDFVEVPCAAEGWPIPQYKWYKVDLTSDVPTFLNTLSNLENRIDQKVGSLTIRNVRAEDSGKYICIAANNVGEASTETVVRVVRKLEAVIEPPTLIADANQRAVINCSIFGYPRDEVLWLFNGRLLTSENERRLIQHLGSQSILVISEVSSVDIGMYQCLVTNDIGDSAQASSQLLLGDVAPYFVETFSEQTAKVGDKVSLKCIAGGSPLPMITWTLDGMPFEDRKHTSEGSALRRAMWGDFVVFGKGQVVSHINISVESVYDGGHYECVASNVAATIRHSSEMIVSGETRIREMHNRSAVATQSISMSCYTVGTKPSLIVWKKDGETLPFNHRQRIHKNGSLDISNLDKAIDSGKYTCVAFSQSDAKNFVQQSMTLTVKVAPIIEDFKFGNRLQAGMRTRVSCNVAQGDQPVQIIWFKDGKNITSTALRGLTVNKADQFSVAIIIENLSSYHNGNYTCVASNEAASVSHTSQLLVNVPPIWVIEPKSASVVEGNAVTIDCVADGYPVPQIIWKHLLASNANVHFSGSQQYQMIRSGPHYQVYENGTLRVSKVRIMDRGVYLCQATNGIGSGLSSAVQLTVNVAVRFENSQTVENVSVVKASSVAMVCKVIGDQPITMQWKRNSHIVALSSDRRYVLNEQSTENGLVSTLNITSAARIDSAVFQCIATNAFGMDTKNIFVIVTEAPEAPLNVRVDSKSSRSVALKWEQAFNGNSRVTSVIVSLKKKKVGNKEDDEYSNITVTGNQTNAIIRNLHPSTEYSVLLYAVNAIGTSKESVEIRFCTEDEAPEAPPTNIRATAINATSIKIDWYAPRSELINGELKGYYIGYKVYNSSDHFLYKTMATNASNVTSMHSMLLHALRPFTNYVLMLQAFNSIGAGPRSDELVIRTHESSPSLPPTKIKCNALSSTSVKVTWDKLAHRNVNGILVGYKVRYKLVTDASEEQIKTEVIRDHNGLILYGLEKFTNYSLKIAAYTAAGDGPFSDYVYCITDEDTPSAPLKIKAAVDSLESIIVTWRAPLRANGILKSYTIYRETDGKVFPFTVPKHLLYHRATGLSEHRKHSFWVKASTSIGEGTASDIVSVTISNTAEARIVSFGDIIKKRVTETTEFPCKAVGIPTPTVEWYFNAIAVSKTTSAVETNIEQLPNGSLRIVKLTKANEGNYSCHSSNAHGKDLVTFTLLVDINSVESESPIIELLDVSNCSVTFGWKNRIRDETVIAQELYYKPSQLESEWRQTMIAQNRNQTYTLQKLSCGTQYQMYLISVTQKGKSASSDVLLVRTQGREPLASPASVFVSKINATSVRLNVNTWRDGGCELLEKSVKWRRNHSPHWNTMNIDTANEPYVINGLKSDSVYKVRVMMRNSAGHTIVEYEVQSSPFKIANVHRSPSDSPEHISSTHRSEDDESSIAPLIFTITLIFLLTATTVLAILLLHRAMQKRALFNNLNDSRRSNQSSCKKTVSHQSTNSEMMSATGSSELSVLNSTIDRANKNKLNTHKIATTTLQNADSNAYQYLTIRKNSLQTSSLQQKDVYSVIQKRDNNTLAKQALCIDLSDEANARYSTPKVASFSQATTPKEHLQQHFQTDTANAHKE</sequence>
<gene>
    <name evidence="17" type="ORF">B4U80_01819</name>
</gene>
<feature type="compositionally biased region" description="Low complexity" evidence="13">
    <location>
        <begin position="1"/>
        <end position="24"/>
    </location>
</feature>
<dbReference type="FunFam" id="2.60.40.10:FF:000104">
    <property type="entry name" value="Down syndrome cell adhesion molecule b"/>
    <property type="match status" value="1"/>
</dbReference>
<dbReference type="InterPro" id="IPR013098">
    <property type="entry name" value="Ig_I-set"/>
</dbReference>
<feature type="domain" description="Fibronectin type-III" evidence="16">
    <location>
        <begin position="1182"/>
        <end position="1278"/>
    </location>
</feature>
<evidence type="ECO:0000256" key="4">
    <source>
        <dbReference type="ARBA" id="ARBA00022737"/>
    </source>
</evidence>
<dbReference type="STRING" id="299467.A0A443SWC3"/>
<dbReference type="SMART" id="SM00408">
    <property type="entry name" value="IGc2"/>
    <property type="match status" value="9"/>
</dbReference>
<dbReference type="FunFam" id="2.60.40.10:FF:000028">
    <property type="entry name" value="Neuronal cell adhesion molecule"/>
    <property type="match status" value="1"/>
</dbReference>
<dbReference type="InterPro" id="IPR007110">
    <property type="entry name" value="Ig-like_dom"/>
</dbReference>
<dbReference type="InterPro" id="IPR003961">
    <property type="entry name" value="FN3_dom"/>
</dbReference>
<evidence type="ECO:0000256" key="11">
    <source>
        <dbReference type="ARBA" id="ARBA00023319"/>
    </source>
</evidence>
<evidence type="ECO:0000256" key="6">
    <source>
        <dbReference type="ARBA" id="ARBA00022902"/>
    </source>
</evidence>
<dbReference type="GO" id="GO:0005886">
    <property type="term" value="C:plasma membrane"/>
    <property type="evidence" value="ECO:0007669"/>
    <property type="project" value="UniProtKB-SubCell"/>
</dbReference>
<evidence type="ECO:0000256" key="14">
    <source>
        <dbReference type="SAM" id="Phobius"/>
    </source>
</evidence>
<feature type="region of interest" description="Disordered" evidence="13">
    <location>
        <begin position="1848"/>
        <end position="1875"/>
    </location>
</feature>
<dbReference type="InterPro" id="IPR013106">
    <property type="entry name" value="Ig_V-set"/>
</dbReference>
<dbReference type="SMART" id="SM00406">
    <property type="entry name" value="IGv"/>
    <property type="match status" value="2"/>
</dbReference>
<evidence type="ECO:0000256" key="1">
    <source>
        <dbReference type="ARBA" id="ARBA00004479"/>
    </source>
</evidence>
<dbReference type="PANTHER" id="PTHR44170:SF6">
    <property type="entry name" value="CONTACTIN"/>
    <property type="match status" value="1"/>
</dbReference>
<dbReference type="Pfam" id="PF07679">
    <property type="entry name" value="I-set"/>
    <property type="match status" value="3"/>
</dbReference>
<evidence type="ECO:0000256" key="7">
    <source>
        <dbReference type="ARBA" id="ARBA00022989"/>
    </source>
</evidence>
<feature type="transmembrane region" description="Helical" evidence="14">
    <location>
        <begin position="1691"/>
        <end position="1715"/>
    </location>
</feature>
<dbReference type="Pfam" id="PF25059">
    <property type="entry name" value="FN3_DSCAM-DSCAML_C"/>
    <property type="match status" value="1"/>
</dbReference>
<dbReference type="SUPFAM" id="SSF48726">
    <property type="entry name" value="Immunoglobulin"/>
    <property type="match status" value="9"/>
</dbReference>
<evidence type="ECO:0000256" key="8">
    <source>
        <dbReference type="ARBA" id="ARBA00023018"/>
    </source>
</evidence>
<dbReference type="SUPFAM" id="SSF49265">
    <property type="entry name" value="Fibronectin type III"/>
    <property type="match status" value="3"/>
</dbReference>
<feature type="domain" description="Fibronectin type-III" evidence="16">
    <location>
        <begin position="1076"/>
        <end position="1177"/>
    </location>
</feature>
<feature type="non-terminal residue" evidence="17">
    <location>
        <position position="1875"/>
    </location>
</feature>
<comment type="caution">
    <text evidence="17">The sequence shown here is derived from an EMBL/GenBank/DDBJ whole genome shotgun (WGS) entry which is preliminary data.</text>
</comment>
<dbReference type="FunFam" id="2.60.40.10:FF:000017">
    <property type="entry name" value="Down syndrome cell adhesion molecule b"/>
    <property type="match status" value="1"/>
</dbReference>
<organism evidence="17 18">
    <name type="scientific">Leptotrombidium deliense</name>
    <dbReference type="NCBI Taxonomy" id="299467"/>
    <lineage>
        <taxon>Eukaryota</taxon>
        <taxon>Metazoa</taxon>
        <taxon>Ecdysozoa</taxon>
        <taxon>Arthropoda</taxon>
        <taxon>Chelicerata</taxon>
        <taxon>Arachnida</taxon>
        <taxon>Acari</taxon>
        <taxon>Acariformes</taxon>
        <taxon>Trombidiformes</taxon>
        <taxon>Prostigmata</taxon>
        <taxon>Anystina</taxon>
        <taxon>Parasitengona</taxon>
        <taxon>Trombiculoidea</taxon>
        <taxon>Trombiculidae</taxon>
        <taxon>Leptotrombidium</taxon>
    </lineage>
</organism>
<feature type="compositionally biased region" description="Polar residues" evidence="13">
    <location>
        <begin position="1863"/>
        <end position="1875"/>
    </location>
</feature>
<keyword evidence="11" id="KW-0393">Immunoglobulin domain</keyword>
<keyword evidence="3" id="KW-0732">Signal</keyword>
<dbReference type="InterPro" id="IPR056754">
    <property type="entry name" value="DSCAM/DSCAML_C"/>
</dbReference>
<feature type="domain" description="Fibronectin type-III" evidence="16">
    <location>
        <begin position="1282"/>
        <end position="1375"/>
    </location>
</feature>
<keyword evidence="10" id="KW-1015">Disulfide bond</keyword>
<feature type="domain" description="Ig-like" evidence="15">
    <location>
        <begin position="272"/>
        <end position="367"/>
    </location>
</feature>
<feature type="domain" description="Ig-like" evidence="15">
    <location>
        <begin position="378"/>
        <end position="463"/>
    </location>
</feature>
<feature type="domain" description="Fibronectin type-III" evidence="16">
    <location>
        <begin position="974"/>
        <end position="1071"/>
    </location>
</feature>
<dbReference type="Pfam" id="PF13927">
    <property type="entry name" value="Ig_3"/>
    <property type="match status" value="5"/>
</dbReference>
<dbReference type="VEuPathDB" id="VectorBase:LDEU000218"/>
<feature type="domain" description="Ig-like" evidence="15">
    <location>
        <begin position="669"/>
        <end position="755"/>
    </location>
</feature>
<dbReference type="PANTHER" id="PTHR44170">
    <property type="entry name" value="PROTEIN SIDEKICK"/>
    <property type="match status" value="1"/>
</dbReference>
<evidence type="ECO:0000256" key="9">
    <source>
        <dbReference type="ARBA" id="ARBA00023136"/>
    </source>
</evidence>
<keyword evidence="4" id="KW-0677">Repeat</keyword>
<dbReference type="EMBL" id="NCKV01000052">
    <property type="protein sequence ID" value="RWS31821.1"/>
    <property type="molecule type" value="Genomic_DNA"/>
</dbReference>
<evidence type="ECO:0000256" key="2">
    <source>
        <dbReference type="ARBA" id="ARBA00022692"/>
    </source>
</evidence>
<feature type="region of interest" description="Disordered" evidence="13">
    <location>
        <begin position="1"/>
        <end position="32"/>
    </location>
</feature>
<feature type="domain" description="Ig-like" evidence="15">
    <location>
        <begin position="888"/>
        <end position="965"/>
    </location>
</feature>
<dbReference type="InterPro" id="IPR003599">
    <property type="entry name" value="Ig_sub"/>
</dbReference>
<dbReference type="Gene3D" id="2.60.40.10">
    <property type="entry name" value="Immunoglobulins"/>
    <property type="match status" value="16"/>
</dbReference>